<keyword evidence="1" id="KW-0812">Transmembrane</keyword>
<protein>
    <submittedName>
        <fullName evidence="2">Uncharacterized protein</fullName>
    </submittedName>
</protein>
<dbReference type="AlphaFoldDB" id="A0A437M6B6"/>
<feature type="transmembrane region" description="Helical" evidence="1">
    <location>
        <begin position="5"/>
        <end position="26"/>
    </location>
</feature>
<comment type="caution">
    <text evidence="2">The sequence shown here is derived from an EMBL/GenBank/DDBJ whole genome shotgun (WGS) entry which is preliminary data.</text>
</comment>
<dbReference type="EMBL" id="SACN01000001">
    <property type="protein sequence ID" value="RVT93189.1"/>
    <property type="molecule type" value="Genomic_DNA"/>
</dbReference>
<proteinExistence type="predicted"/>
<evidence type="ECO:0000256" key="1">
    <source>
        <dbReference type="SAM" id="Phobius"/>
    </source>
</evidence>
<evidence type="ECO:0000313" key="3">
    <source>
        <dbReference type="Proteomes" id="UP000282971"/>
    </source>
</evidence>
<accession>A0A437M6B6</accession>
<reference evidence="2 3" key="1">
    <citation type="submission" date="2019-01" db="EMBL/GenBank/DDBJ databases">
        <authorList>
            <person name="Chen W.-M."/>
        </authorList>
    </citation>
    <scope>NUCLEOTIDE SEQUENCE [LARGE SCALE GENOMIC DNA]</scope>
    <source>
        <strain evidence="2 3">CCP-7</strain>
    </source>
</reference>
<keyword evidence="3" id="KW-1185">Reference proteome</keyword>
<evidence type="ECO:0000313" key="2">
    <source>
        <dbReference type="EMBL" id="RVT93189.1"/>
    </source>
</evidence>
<gene>
    <name evidence="2" type="ORF">EOD43_04695</name>
</gene>
<keyword evidence="1" id="KW-1133">Transmembrane helix</keyword>
<feature type="transmembrane region" description="Helical" evidence="1">
    <location>
        <begin position="72"/>
        <end position="92"/>
    </location>
</feature>
<name>A0A437M6B6_9SPHN</name>
<keyword evidence="1" id="KW-0472">Membrane</keyword>
<feature type="transmembrane region" description="Helical" evidence="1">
    <location>
        <begin position="38"/>
        <end position="60"/>
    </location>
</feature>
<organism evidence="2 3">
    <name type="scientific">Sphingomonas crocodyli</name>
    <dbReference type="NCBI Taxonomy" id="1979270"/>
    <lineage>
        <taxon>Bacteria</taxon>
        <taxon>Pseudomonadati</taxon>
        <taxon>Pseudomonadota</taxon>
        <taxon>Alphaproteobacteria</taxon>
        <taxon>Sphingomonadales</taxon>
        <taxon>Sphingomonadaceae</taxon>
        <taxon>Sphingomonas</taxon>
    </lineage>
</organism>
<dbReference type="Proteomes" id="UP000282971">
    <property type="component" value="Unassembled WGS sequence"/>
</dbReference>
<dbReference type="RefSeq" id="WP_127741544.1">
    <property type="nucleotide sequence ID" value="NZ_SACN01000001.1"/>
</dbReference>
<sequence length="113" mass="12241">MEKMILTLVSIASAIPAIFFFILIGMSDPRGWNCENNGLIILAATVFAAIVISASIAAWLKISPHYSPAKLSMLLLPWLIFVVPVLLIIFAGPQCDLASIRKEAKADNGRMAN</sequence>